<evidence type="ECO:0000313" key="9">
    <source>
        <dbReference type="Proteomes" id="UP000254912"/>
    </source>
</evidence>
<dbReference type="InterPro" id="IPR000109">
    <property type="entry name" value="POT_fam"/>
</dbReference>
<protein>
    <submittedName>
        <fullName evidence="8">POT family proton-dependent oligopeptide transporter</fullName>
    </submittedName>
</protein>
<evidence type="ECO:0000256" key="1">
    <source>
        <dbReference type="ARBA" id="ARBA00004651"/>
    </source>
</evidence>
<organism evidence="8 9">
    <name type="scientific">Weissella soli</name>
    <dbReference type="NCBI Taxonomy" id="155866"/>
    <lineage>
        <taxon>Bacteria</taxon>
        <taxon>Bacillati</taxon>
        <taxon>Bacillota</taxon>
        <taxon>Bacilli</taxon>
        <taxon>Lactobacillales</taxon>
        <taxon>Lactobacillaceae</taxon>
        <taxon>Weissella</taxon>
    </lineage>
</organism>
<dbReference type="EMBL" id="QRAS01000003">
    <property type="protein sequence ID" value="RDL05262.1"/>
    <property type="molecule type" value="Genomic_DNA"/>
</dbReference>
<dbReference type="NCBIfam" id="TIGR00924">
    <property type="entry name" value="yjdL_sub1_fam"/>
    <property type="match status" value="1"/>
</dbReference>
<comment type="similarity">
    <text evidence="2">Belongs to the major facilitator superfamily. Proton-dependent oligopeptide transporter (POT/PTR) (TC 2.A.17) family.</text>
</comment>
<dbReference type="CDD" id="cd17346">
    <property type="entry name" value="MFS_DtpA_like"/>
    <property type="match status" value="1"/>
</dbReference>
<keyword evidence="9" id="KW-1185">Reference proteome</keyword>
<dbReference type="InterPro" id="IPR020846">
    <property type="entry name" value="MFS_dom"/>
</dbReference>
<dbReference type="GO" id="GO:0015833">
    <property type="term" value="P:peptide transport"/>
    <property type="evidence" value="ECO:0007669"/>
    <property type="project" value="InterPro"/>
</dbReference>
<keyword evidence="4" id="KW-1003">Cell membrane</keyword>
<evidence type="ECO:0000256" key="3">
    <source>
        <dbReference type="ARBA" id="ARBA00022448"/>
    </source>
</evidence>
<comment type="caution">
    <text evidence="8">The sequence shown here is derived from an EMBL/GenBank/DDBJ whole genome shotgun (WGS) entry which is preliminary data.</text>
</comment>
<dbReference type="PANTHER" id="PTHR23517">
    <property type="entry name" value="RESISTANCE PROTEIN MDTM, PUTATIVE-RELATED-RELATED"/>
    <property type="match status" value="1"/>
</dbReference>
<dbReference type="Pfam" id="PF00854">
    <property type="entry name" value="PTR2"/>
    <property type="match status" value="1"/>
</dbReference>
<gene>
    <name evidence="8" type="ORF">DFP99_1211</name>
</gene>
<dbReference type="KEGG" id="wso:WSWS_01397"/>
<evidence type="ECO:0000313" key="8">
    <source>
        <dbReference type="EMBL" id="RDL05262.1"/>
    </source>
</evidence>
<dbReference type="RefSeq" id="WP_070230579.1">
    <property type="nucleotide sequence ID" value="NZ_BJYO01000005.1"/>
</dbReference>
<evidence type="ECO:0000256" key="2">
    <source>
        <dbReference type="ARBA" id="ARBA00005982"/>
    </source>
</evidence>
<evidence type="ECO:0000256" key="6">
    <source>
        <dbReference type="ARBA" id="ARBA00022989"/>
    </source>
</evidence>
<comment type="subcellular location">
    <subcellularLocation>
        <location evidence="1">Cell membrane</location>
        <topology evidence="1">Multi-pass membrane protein</topology>
    </subcellularLocation>
</comment>
<dbReference type="GO" id="GO:1904680">
    <property type="term" value="F:peptide transmembrane transporter activity"/>
    <property type="evidence" value="ECO:0007669"/>
    <property type="project" value="InterPro"/>
</dbReference>
<evidence type="ECO:0000256" key="4">
    <source>
        <dbReference type="ARBA" id="ARBA00022475"/>
    </source>
</evidence>
<dbReference type="SUPFAM" id="SSF103473">
    <property type="entry name" value="MFS general substrate transporter"/>
    <property type="match status" value="2"/>
</dbReference>
<evidence type="ECO:0000256" key="7">
    <source>
        <dbReference type="ARBA" id="ARBA00023136"/>
    </source>
</evidence>
<keyword evidence="3" id="KW-0813">Transport</keyword>
<reference evidence="8 9" key="1">
    <citation type="submission" date="2018-07" db="EMBL/GenBank/DDBJ databases">
        <title>Genomic Encyclopedia of Type Strains, Phase III (KMG-III): the genomes of soil and plant-associated and newly described type strains.</title>
        <authorList>
            <person name="Whitman W."/>
        </authorList>
    </citation>
    <scope>NUCLEOTIDE SEQUENCE [LARGE SCALE GENOMIC DNA]</scope>
    <source>
        <strain evidence="8 9">CECT 7031</strain>
    </source>
</reference>
<evidence type="ECO:0000256" key="5">
    <source>
        <dbReference type="ARBA" id="ARBA00022692"/>
    </source>
</evidence>
<dbReference type="GO" id="GO:0005886">
    <property type="term" value="C:plasma membrane"/>
    <property type="evidence" value="ECO:0007669"/>
    <property type="project" value="UniProtKB-SubCell"/>
</dbReference>
<keyword evidence="7" id="KW-0472">Membrane</keyword>
<dbReference type="PROSITE" id="PS50850">
    <property type="entry name" value="MFS"/>
    <property type="match status" value="1"/>
</dbReference>
<dbReference type="Proteomes" id="UP000254912">
    <property type="component" value="Unassembled WGS sequence"/>
</dbReference>
<proteinExistence type="inferred from homology"/>
<dbReference type="Gene3D" id="1.20.1250.20">
    <property type="entry name" value="MFS general substrate transporter like domains"/>
    <property type="match status" value="1"/>
</dbReference>
<keyword evidence="5" id="KW-0812">Transmembrane</keyword>
<accession>A0A288Q7J8</accession>
<dbReference type="AlphaFoldDB" id="A0A288Q7J8"/>
<sequence>MQEKKTGIFGFPKGYPTVLGTEFAERFSYYGMKAILLYYMVATVGKGGLGFDNTTAVAVVSMYGALIYMSAVIGGWLADRIFGTGKIIIIGGFFILAGHVVLALPIGASALFVSLALLILGTGMLKPNVSTFVGQSLDNEKDYDYVFSFFYVAINVASFISPFMVGYLQNHYGYHYGFGLAAIVMGIGLFVFMIGRATSLKHVKTPAPNPIKPEERGRVIGAIVAGLVVVAAFFGITANIKSGSFALFNNGQFNSALMANVVAFLAIAISVAYFVRISGSKLVTKVERRKVLAFIPIWLAGVSMWAVQEGAGSVGASFIEKANLHVGFFDLQKVWLQSVNPFVVMILTTIMGLIYKKYEDKLPNLFSRYALGLLIVAASYFLLMPAAAQGHGFSAMWVFGSVALTAVGEVLISPVTYGVTNRLAPKSFESQMMSLWLLSNSVAQSINAVTAPLFISNANLYFMIFAIIPMIFAVILFIFRKPLLNLVEN</sequence>
<dbReference type="InterPro" id="IPR036259">
    <property type="entry name" value="MFS_trans_sf"/>
</dbReference>
<dbReference type="GeneID" id="94546582"/>
<keyword evidence="6" id="KW-1133">Transmembrane helix</keyword>
<dbReference type="PANTHER" id="PTHR23517:SF15">
    <property type="entry name" value="PROTON-DEPENDENT OLIGOPEPTIDE FAMILY TRANSPORT PROTEIN"/>
    <property type="match status" value="1"/>
</dbReference>
<name>A0A288Q7J8_9LACO</name>
<dbReference type="InterPro" id="IPR050171">
    <property type="entry name" value="MFS_Transporters"/>
</dbReference>
<dbReference type="InterPro" id="IPR005279">
    <property type="entry name" value="Dipep/tripep_permease"/>
</dbReference>